<proteinExistence type="predicted"/>
<dbReference type="EMBL" id="JAGTPW010000012">
    <property type="protein sequence ID" value="MBR8644614.1"/>
    <property type="molecule type" value="Genomic_DNA"/>
</dbReference>
<evidence type="ECO:0000313" key="1">
    <source>
        <dbReference type="EMBL" id="MBR8644614.1"/>
    </source>
</evidence>
<dbReference type="Proteomes" id="UP000680045">
    <property type="component" value="Unassembled WGS sequence"/>
</dbReference>
<sequence>MKELSSMKNLEFTYETTTSSGTKTEAYKEPPSEKYLQLEVVQKMEQ</sequence>
<organism evidence="1 2">
    <name type="scientific">Peribacillus frigoritolerans</name>
    <dbReference type="NCBI Taxonomy" id="450367"/>
    <lineage>
        <taxon>Bacteria</taxon>
        <taxon>Bacillati</taxon>
        <taxon>Bacillota</taxon>
        <taxon>Bacilli</taxon>
        <taxon>Bacillales</taxon>
        <taxon>Bacillaceae</taxon>
        <taxon>Peribacillus</taxon>
    </lineage>
</organism>
<name>A0A941FKU1_9BACI</name>
<gene>
    <name evidence="1" type="ORF">KEH51_09080</name>
</gene>
<reference evidence="1" key="1">
    <citation type="submission" date="2021-04" db="EMBL/GenBank/DDBJ databases">
        <title>Whole genome sequencing of Enterococci isolates from hospitalized patients.</title>
        <authorList>
            <person name="Ogoti B.M."/>
            <person name="Onyambu F.G."/>
        </authorList>
    </citation>
    <scope>NUCLEOTIDE SEQUENCE</scope>
    <source>
        <strain evidence="1">242</strain>
    </source>
</reference>
<accession>A0A941FKU1</accession>
<comment type="caution">
    <text evidence="1">The sequence shown here is derived from an EMBL/GenBank/DDBJ whole genome shotgun (WGS) entry which is preliminary data.</text>
</comment>
<evidence type="ECO:0000313" key="2">
    <source>
        <dbReference type="Proteomes" id="UP000680045"/>
    </source>
</evidence>
<dbReference type="AlphaFoldDB" id="A0A941FKU1"/>
<protein>
    <submittedName>
        <fullName evidence="1">Uncharacterized protein</fullName>
    </submittedName>
</protein>